<accession>A0A0A8Z3Z2</accession>
<reference evidence="1" key="2">
    <citation type="journal article" date="2015" name="Data Brief">
        <title>Shoot transcriptome of the giant reed, Arundo donax.</title>
        <authorList>
            <person name="Barrero R.A."/>
            <person name="Guerrero F.D."/>
            <person name="Moolhuijzen P."/>
            <person name="Goolsby J.A."/>
            <person name="Tidwell J."/>
            <person name="Bellgard S.E."/>
            <person name="Bellgard M.I."/>
        </authorList>
    </citation>
    <scope>NUCLEOTIDE SEQUENCE</scope>
    <source>
        <tissue evidence="1">Shoot tissue taken approximately 20 cm above the soil surface</tissue>
    </source>
</reference>
<dbReference type="AlphaFoldDB" id="A0A0A8Z3Z2"/>
<proteinExistence type="predicted"/>
<organism evidence="1">
    <name type="scientific">Arundo donax</name>
    <name type="common">Giant reed</name>
    <name type="synonym">Donax arundinaceus</name>
    <dbReference type="NCBI Taxonomy" id="35708"/>
    <lineage>
        <taxon>Eukaryota</taxon>
        <taxon>Viridiplantae</taxon>
        <taxon>Streptophyta</taxon>
        <taxon>Embryophyta</taxon>
        <taxon>Tracheophyta</taxon>
        <taxon>Spermatophyta</taxon>
        <taxon>Magnoliopsida</taxon>
        <taxon>Liliopsida</taxon>
        <taxon>Poales</taxon>
        <taxon>Poaceae</taxon>
        <taxon>PACMAD clade</taxon>
        <taxon>Arundinoideae</taxon>
        <taxon>Arundineae</taxon>
        <taxon>Arundo</taxon>
    </lineage>
</organism>
<evidence type="ECO:0000313" key="1">
    <source>
        <dbReference type="EMBL" id="JAD33521.1"/>
    </source>
</evidence>
<dbReference type="EMBL" id="GBRH01264374">
    <property type="protein sequence ID" value="JAD33521.1"/>
    <property type="molecule type" value="Transcribed_RNA"/>
</dbReference>
<name>A0A0A8Z3Z2_ARUDO</name>
<sequence>MAPSSLEWISVSSRDCSSPMDTVDSLSFVSSDARGCTVALICSMSASRAALLLHTFSSSSAMISGEALAERAPHCA</sequence>
<protein>
    <submittedName>
        <fullName evidence="1">Uncharacterized protein</fullName>
    </submittedName>
</protein>
<reference evidence="1" key="1">
    <citation type="submission" date="2014-09" db="EMBL/GenBank/DDBJ databases">
        <authorList>
            <person name="Magalhaes I.L.F."/>
            <person name="Oliveira U."/>
            <person name="Santos F.R."/>
            <person name="Vidigal T.H.D.A."/>
            <person name="Brescovit A.D."/>
            <person name="Santos A.J."/>
        </authorList>
    </citation>
    <scope>NUCLEOTIDE SEQUENCE</scope>
    <source>
        <tissue evidence="1">Shoot tissue taken approximately 20 cm above the soil surface</tissue>
    </source>
</reference>